<organism evidence="1">
    <name type="scientific">uncultured Alphaproteobacteria bacterium</name>
    <dbReference type="NCBI Taxonomy" id="91750"/>
    <lineage>
        <taxon>Bacteria</taxon>
        <taxon>Pseudomonadati</taxon>
        <taxon>Pseudomonadota</taxon>
        <taxon>Alphaproteobacteria</taxon>
        <taxon>environmental samples</taxon>
    </lineage>
</organism>
<accession>A0A1B0Z2A6</accession>
<dbReference type="GO" id="GO:0016757">
    <property type="term" value="F:glycosyltransferase activity"/>
    <property type="evidence" value="ECO:0007669"/>
    <property type="project" value="InterPro"/>
</dbReference>
<keyword evidence="1" id="KW-0808">Transferase</keyword>
<dbReference type="SUPFAM" id="SSF53448">
    <property type="entry name" value="Nucleotide-diphospho-sugar transferases"/>
    <property type="match status" value="1"/>
</dbReference>
<proteinExistence type="predicted"/>
<evidence type="ECO:0000313" key="1">
    <source>
        <dbReference type="EMBL" id="ANO58331.1"/>
    </source>
</evidence>
<dbReference type="EMBL" id="KT997805">
    <property type="protein sequence ID" value="ANO58331.1"/>
    <property type="molecule type" value="Genomic_DNA"/>
</dbReference>
<name>A0A1B0Z2A6_9PROT</name>
<dbReference type="AlphaFoldDB" id="A0A1B0Z2A6"/>
<protein>
    <submittedName>
        <fullName evidence="1">Glycosyl transferase</fullName>
    </submittedName>
</protein>
<dbReference type="Pfam" id="PF01501">
    <property type="entry name" value="Glyco_transf_8"/>
    <property type="match status" value="1"/>
</dbReference>
<dbReference type="Gene3D" id="3.90.550.10">
    <property type="entry name" value="Spore Coat Polysaccharide Biosynthesis Protein SpsA, Chain A"/>
    <property type="match status" value="1"/>
</dbReference>
<dbReference type="EMBL" id="KT997875">
    <property type="protein sequence ID" value="ANO58365.1"/>
    <property type="molecule type" value="Genomic_DNA"/>
</dbReference>
<reference evidence="1" key="1">
    <citation type="submission" date="2015-11" db="EMBL/GenBank/DDBJ databases">
        <title>Genomes of Abundant and Widespread Viruses from the Deep Ocean.</title>
        <authorList>
            <person name="Mizuno C.M."/>
            <person name="Ghai R."/>
            <person name="Saghai A."/>
            <person name="Lopez-Garcia P."/>
            <person name="Rodriguez-Valera F."/>
        </authorList>
    </citation>
    <scope>NUCLEOTIDE SEQUENCE</scope>
</reference>
<dbReference type="InterPro" id="IPR029044">
    <property type="entry name" value="Nucleotide-diphossugar_trans"/>
</dbReference>
<sequence>MKSKAIVTLADSNYFELLLELISSIKKHKESDNVSICVLDAGLDEKQIEILKSKTDIIKKAKWDIQVPSYKVAGREWLKSQVSRAFLPDYFPDFEKYLWIDCDAWVNSWNSVELYFKACENGKLGITQTIGAGYRILTRVQWILGKFAVIKSQNYKHAKKSGFSESTARKIAFAPHLNIGVFSLEKKSKCWKLWQEILSKALASGGVFGSEGLAINIAVYDKNVDAEFLPLYCNWIASNVLPKFDIEKETFVEPYLPHNKIGIMHLAAGLWKNNKDMRINKDVKVTIQTIQGSELQKSLRYGKV</sequence>
<dbReference type="InterPro" id="IPR002495">
    <property type="entry name" value="Glyco_trans_8"/>
</dbReference>